<gene>
    <name evidence="2" type="ORF">EYF80_011555</name>
</gene>
<dbReference type="Proteomes" id="UP000314294">
    <property type="component" value="Unassembled WGS sequence"/>
</dbReference>
<evidence type="ECO:0000313" key="2">
    <source>
        <dbReference type="EMBL" id="TNN78315.1"/>
    </source>
</evidence>
<evidence type="ECO:0000313" key="3">
    <source>
        <dbReference type="Proteomes" id="UP000314294"/>
    </source>
</evidence>
<dbReference type="EMBL" id="SRLO01000075">
    <property type="protein sequence ID" value="TNN78315.1"/>
    <property type="molecule type" value="Genomic_DNA"/>
</dbReference>
<reference evidence="2 3" key="1">
    <citation type="submission" date="2019-03" db="EMBL/GenBank/DDBJ databases">
        <title>First draft genome of Liparis tanakae, snailfish: a comprehensive survey of snailfish specific genes.</title>
        <authorList>
            <person name="Kim W."/>
            <person name="Song I."/>
            <person name="Jeong J.-H."/>
            <person name="Kim D."/>
            <person name="Kim S."/>
            <person name="Ryu S."/>
            <person name="Song J.Y."/>
            <person name="Lee S.K."/>
        </authorList>
    </citation>
    <scope>NUCLEOTIDE SEQUENCE [LARGE SCALE GENOMIC DNA]</scope>
    <source>
        <tissue evidence="2">Muscle</tissue>
    </source>
</reference>
<accession>A0A4Z2IKI3</accession>
<sequence length="217" mass="23511">MKSHKNSGGGHRGQFFSVVSRRGVSGSSGQHVGTCMNTTEEPRFLRPMSLALGAVGSKRMKEKVSLGSVVSNPTSSLLLPPAVLFFFLPLCCRPSNALATSLCPPTGPSPPPPLHLKPGAIWRTAPRCHPTSGGDGGHFSFLRRQPQDEACGSPELRWRVLFGIRRAERPQHRQARPKHLETSQEAKGAGLINALTSEIRETTTSDSFELSLTQLPR</sequence>
<comment type="caution">
    <text evidence="2">The sequence shown here is derived from an EMBL/GenBank/DDBJ whole genome shotgun (WGS) entry which is preliminary data.</text>
</comment>
<feature type="region of interest" description="Disordered" evidence="1">
    <location>
        <begin position="169"/>
        <end position="188"/>
    </location>
</feature>
<dbReference type="AlphaFoldDB" id="A0A4Z2IKI3"/>
<proteinExistence type="predicted"/>
<name>A0A4Z2IKI3_9TELE</name>
<keyword evidence="3" id="KW-1185">Reference proteome</keyword>
<evidence type="ECO:0000256" key="1">
    <source>
        <dbReference type="SAM" id="MobiDB-lite"/>
    </source>
</evidence>
<organism evidence="2 3">
    <name type="scientific">Liparis tanakae</name>
    <name type="common">Tanaka's snailfish</name>
    <dbReference type="NCBI Taxonomy" id="230148"/>
    <lineage>
        <taxon>Eukaryota</taxon>
        <taxon>Metazoa</taxon>
        <taxon>Chordata</taxon>
        <taxon>Craniata</taxon>
        <taxon>Vertebrata</taxon>
        <taxon>Euteleostomi</taxon>
        <taxon>Actinopterygii</taxon>
        <taxon>Neopterygii</taxon>
        <taxon>Teleostei</taxon>
        <taxon>Neoteleostei</taxon>
        <taxon>Acanthomorphata</taxon>
        <taxon>Eupercaria</taxon>
        <taxon>Perciformes</taxon>
        <taxon>Cottioidei</taxon>
        <taxon>Cottales</taxon>
        <taxon>Liparidae</taxon>
        <taxon>Liparis</taxon>
    </lineage>
</organism>
<protein>
    <submittedName>
        <fullName evidence="2">Uncharacterized protein</fullName>
    </submittedName>
</protein>